<dbReference type="GO" id="GO:0004829">
    <property type="term" value="F:threonine-tRNA ligase activity"/>
    <property type="evidence" value="ECO:0007669"/>
    <property type="project" value="TreeGrafter"/>
</dbReference>
<dbReference type="STRING" id="1835702.A0A1F5LSA3"/>
<name>A0A1F5LSA3_PENAI</name>
<keyword evidence="3" id="KW-1185">Reference proteome</keyword>
<evidence type="ECO:0000313" key="2">
    <source>
        <dbReference type="EMBL" id="OGE55731.1"/>
    </source>
</evidence>
<dbReference type="InterPro" id="IPR045864">
    <property type="entry name" value="aa-tRNA-synth_II/BPL/LPL"/>
</dbReference>
<dbReference type="RefSeq" id="XP_022491160.1">
    <property type="nucleotide sequence ID" value="XM_022629413.1"/>
</dbReference>
<protein>
    <submittedName>
        <fullName evidence="2">Uncharacterized protein</fullName>
    </submittedName>
</protein>
<sequence>MSEVEGLFDFLQSIYGLFGFFTFKLKLSTRPEKYMGSLETWNQAEEQLKKALTKFKGNDWVIDEGDGAFYGPKIDITIADALRRNHQFS</sequence>
<organism evidence="2 3">
    <name type="scientific">Penicillium arizonense</name>
    <dbReference type="NCBI Taxonomy" id="1835702"/>
    <lineage>
        <taxon>Eukaryota</taxon>
        <taxon>Fungi</taxon>
        <taxon>Dikarya</taxon>
        <taxon>Ascomycota</taxon>
        <taxon>Pezizomycotina</taxon>
        <taxon>Eurotiomycetes</taxon>
        <taxon>Eurotiomycetidae</taxon>
        <taxon>Eurotiales</taxon>
        <taxon>Aspergillaceae</taxon>
        <taxon>Penicillium</taxon>
    </lineage>
</organism>
<reference evidence="2 3" key="1">
    <citation type="journal article" date="2016" name="Sci. Rep.">
        <title>Penicillium arizonense, a new, genome sequenced fungal species, reveals a high chemical diversity in secreted metabolites.</title>
        <authorList>
            <person name="Grijseels S."/>
            <person name="Nielsen J.C."/>
            <person name="Randelovic M."/>
            <person name="Nielsen J."/>
            <person name="Nielsen K.F."/>
            <person name="Workman M."/>
            <person name="Frisvad J.C."/>
        </authorList>
    </citation>
    <scope>NUCLEOTIDE SEQUENCE [LARGE SCALE GENOMIC DNA]</scope>
    <source>
        <strain evidence="2 3">CBS 141311</strain>
    </source>
</reference>
<dbReference type="Proteomes" id="UP000177622">
    <property type="component" value="Unassembled WGS sequence"/>
</dbReference>
<dbReference type="GeneID" id="34574147"/>
<dbReference type="Gene3D" id="3.30.930.10">
    <property type="entry name" value="Bira Bifunctional Protein, Domain 2"/>
    <property type="match status" value="1"/>
</dbReference>
<dbReference type="OrthoDB" id="5423599at2759"/>
<evidence type="ECO:0000313" key="3">
    <source>
        <dbReference type="Proteomes" id="UP000177622"/>
    </source>
</evidence>
<dbReference type="GO" id="GO:0005739">
    <property type="term" value="C:mitochondrion"/>
    <property type="evidence" value="ECO:0007669"/>
    <property type="project" value="TreeGrafter"/>
</dbReference>
<dbReference type="PANTHER" id="PTHR11451:SF46">
    <property type="entry name" value="THREONINE--TRNA LIGASE"/>
    <property type="match status" value="1"/>
</dbReference>
<dbReference type="PANTHER" id="PTHR11451">
    <property type="entry name" value="THREONINE-TRNA LIGASE"/>
    <property type="match status" value="1"/>
</dbReference>
<dbReference type="EMBL" id="LXJU01000004">
    <property type="protein sequence ID" value="OGE55731.1"/>
    <property type="molecule type" value="Genomic_DNA"/>
</dbReference>
<dbReference type="GO" id="GO:0006435">
    <property type="term" value="P:threonyl-tRNA aminoacylation"/>
    <property type="evidence" value="ECO:0007669"/>
    <property type="project" value="TreeGrafter"/>
</dbReference>
<accession>A0A1F5LSA3</accession>
<comment type="caution">
    <text evidence="2">The sequence shown here is derived from an EMBL/GenBank/DDBJ whole genome shotgun (WGS) entry which is preliminary data.</text>
</comment>
<evidence type="ECO:0000256" key="1">
    <source>
        <dbReference type="ARBA" id="ARBA00022917"/>
    </source>
</evidence>
<dbReference type="SUPFAM" id="SSF55681">
    <property type="entry name" value="Class II aaRS and biotin synthetases"/>
    <property type="match status" value="1"/>
</dbReference>
<gene>
    <name evidence="2" type="ORF">PENARI_c004G10713</name>
</gene>
<proteinExistence type="predicted"/>
<dbReference type="AlphaFoldDB" id="A0A1F5LSA3"/>
<keyword evidence="1" id="KW-0648">Protein biosynthesis</keyword>